<comment type="caution">
    <text evidence="7">The sequence shown here is derived from an EMBL/GenBank/DDBJ whole genome shotgun (WGS) entry which is preliminary data.</text>
</comment>
<dbReference type="GO" id="GO:0016491">
    <property type="term" value="F:oxidoreductase activity"/>
    <property type="evidence" value="ECO:0007669"/>
    <property type="project" value="UniProtKB-KW"/>
</dbReference>
<evidence type="ECO:0000256" key="1">
    <source>
        <dbReference type="ARBA" id="ARBA00004240"/>
    </source>
</evidence>
<evidence type="ECO:0000256" key="2">
    <source>
        <dbReference type="ARBA" id="ARBA00006484"/>
    </source>
</evidence>
<dbReference type="PRINTS" id="PR00081">
    <property type="entry name" value="GDHRDH"/>
</dbReference>
<gene>
    <name evidence="7" type="ORF">BOX15_Mlig015389g1</name>
</gene>
<protein>
    <submittedName>
        <fullName evidence="7">Uncharacterized protein</fullName>
    </submittedName>
</protein>
<dbReference type="AlphaFoldDB" id="A0A267DPH5"/>
<dbReference type="PANTHER" id="PTHR43899">
    <property type="entry name" value="RH59310P"/>
    <property type="match status" value="1"/>
</dbReference>
<keyword evidence="4" id="KW-0560">Oxidoreductase</keyword>
<dbReference type="InterPro" id="IPR002347">
    <property type="entry name" value="SDR_fam"/>
</dbReference>
<evidence type="ECO:0000256" key="3">
    <source>
        <dbReference type="ARBA" id="ARBA00022857"/>
    </source>
</evidence>
<dbReference type="STRING" id="282301.A0A267DPH5"/>
<keyword evidence="6" id="KW-0472">Membrane</keyword>
<dbReference type="PANTHER" id="PTHR43899:SF13">
    <property type="entry name" value="RH59310P"/>
    <property type="match status" value="1"/>
</dbReference>
<proteinExistence type="inferred from homology"/>
<dbReference type="CDD" id="cd05356">
    <property type="entry name" value="17beta-HSD1_like_SDR_c"/>
    <property type="match status" value="1"/>
</dbReference>
<dbReference type="InterPro" id="IPR020904">
    <property type="entry name" value="Sc_DH/Rdtase_CS"/>
</dbReference>
<feature type="transmembrane region" description="Helical" evidence="6">
    <location>
        <begin position="15"/>
        <end position="39"/>
    </location>
</feature>
<dbReference type="FunFam" id="3.40.50.720:FF:000137">
    <property type="entry name" value="Hydroxysteroid (17-beta) dehydrogenase 3"/>
    <property type="match status" value="1"/>
</dbReference>
<dbReference type="Pfam" id="PF00106">
    <property type="entry name" value="adh_short"/>
    <property type="match status" value="1"/>
</dbReference>
<feature type="non-terminal residue" evidence="7">
    <location>
        <position position="1"/>
    </location>
</feature>
<dbReference type="Gene3D" id="3.40.50.720">
    <property type="entry name" value="NAD(P)-binding Rossmann-like Domain"/>
    <property type="match status" value="1"/>
</dbReference>
<reference evidence="7 8" key="1">
    <citation type="submission" date="2017-06" db="EMBL/GenBank/DDBJ databases">
        <title>A platform for efficient transgenesis in Macrostomum lignano, a flatworm model organism for stem cell research.</title>
        <authorList>
            <person name="Berezikov E."/>
        </authorList>
    </citation>
    <scope>NUCLEOTIDE SEQUENCE [LARGE SCALE GENOMIC DNA]</scope>
    <source>
        <strain evidence="7">DV1</strain>
        <tissue evidence="7">Whole organism</tissue>
    </source>
</reference>
<dbReference type="PIRSF" id="PIRSF000126">
    <property type="entry name" value="11-beta-HSD1"/>
    <property type="match status" value="1"/>
</dbReference>
<dbReference type="PRINTS" id="PR00080">
    <property type="entry name" value="SDRFAMILY"/>
</dbReference>
<dbReference type="GO" id="GO:0005783">
    <property type="term" value="C:endoplasmic reticulum"/>
    <property type="evidence" value="ECO:0007669"/>
    <property type="project" value="UniProtKB-SubCell"/>
</dbReference>
<evidence type="ECO:0000313" key="8">
    <source>
        <dbReference type="Proteomes" id="UP000215902"/>
    </source>
</evidence>
<comment type="subcellular location">
    <subcellularLocation>
        <location evidence="1">Endoplasmic reticulum</location>
    </subcellularLocation>
</comment>
<dbReference type="SUPFAM" id="SSF51735">
    <property type="entry name" value="NAD(P)-binding Rossmann-fold domains"/>
    <property type="match status" value="1"/>
</dbReference>
<dbReference type="InterPro" id="IPR036291">
    <property type="entry name" value="NAD(P)-bd_dom_sf"/>
</dbReference>
<keyword evidence="8" id="KW-1185">Reference proteome</keyword>
<sequence>TTIAMVDCELCKICLPIVAFVVAYYFVLPLLGIFFRHLVLTKLWSQRRQLKKLGGWAVVTGSTDGIGRAYARLLAKDGLNIVLISRSQEKLDDVAKELRDKYSVQVRIIVADFSQVDVYDRIERELSGIDVACLVNNVGVGYSWPTYLAGGPKPLDAGELQPMLNVNCSSVARMTRMLLPRMLPRGGAVINVASGSGLQPTPFLSAYSASKAYVVNFSESVAAEVRHLASKGGAVKSVTVQTVTPFFVATKLSKIRRASFFAPSPDAFVSEALNLLGVEQLSLGCLSHSLQYLFMSLLPGCVSNYVLCSTMYSTMQRSLKKQGKNN</sequence>
<accession>A0A267DPH5</accession>
<evidence type="ECO:0000313" key="7">
    <source>
        <dbReference type="EMBL" id="PAA50459.1"/>
    </source>
</evidence>
<keyword evidence="3" id="KW-0521">NADP</keyword>
<evidence type="ECO:0000256" key="5">
    <source>
        <dbReference type="RuleBase" id="RU000363"/>
    </source>
</evidence>
<name>A0A267DPH5_9PLAT</name>
<dbReference type="PROSITE" id="PS00061">
    <property type="entry name" value="ADH_SHORT"/>
    <property type="match status" value="1"/>
</dbReference>
<organism evidence="7 8">
    <name type="scientific">Macrostomum lignano</name>
    <dbReference type="NCBI Taxonomy" id="282301"/>
    <lineage>
        <taxon>Eukaryota</taxon>
        <taxon>Metazoa</taxon>
        <taxon>Spiralia</taxon>
        <taxon>Lophotrochozoa</taxon>
        <taxon>Platyhelminthes</taxon>
        <taxon>Rhabditophora</taxon>
        <taxon>Macrostomorpha</taxon>
        <taxon>Macrostomida</taxon>
        <taxon>Macrostomidae</taxon>
        <taxon>Macrostomum</taxon>
    </lineage>
</organism>
<dbReference type="Proteomes" id="UP000215902">
    <property type="component" value="Unassembled WGS sequence"/>
</dbReference>
<evidence type="ECO:0000256" key="6">
    <source>
        <dbReference type="SAM" id="Phobius"/>
    </source>
</evidence>
<dbReference type="EMBL" id="NIVC01003631">
    <property type="protein sequence ID" value="PAA50459.1"/>
    <property type="molecule type" value="Genomic_DNA"/>
</dbReference>
<evidence type="ECO:0000256" key="4">
    <source>
        <dbReference type="ARBA" id="ARBA00023002"/>
    </source>
</evidence>
<keyword evidence="6" id="KW-0812">Transmembrane</keyword>
<dbReference type="OrthoDB" id="5545019at2759"/>
<comment type="similarity">
    <text evidence="2 5">Belongs to the short-chain dehydrogenases/reductases (SDR) family.</text>
</comment>
<keyword evidence="6" id="KW-1133">Transmembrane helix</keyword>
<dbReference type="InterPro" id="IPR051019">
    <property type="entry name" value="VLCFA-Steroid_DH"/>
</dbReference>